<dbReference type="GeneID" id="91088987"/>
<gene>
    <name evidence="2" type="ORF">L203_104777</name>
</gene>
<feature type="region of interest" description="Disordered" evidence="1">
    <location>
        <begin position="417"/>
        <end position="447"/>
    </location>
</feature>
<evidence type="ECO:0000313" key="3">
    <source>
        <dbReference type="Proteomes" id="UP000094043"/>
    </source>
</evidence>
<name>A0AAJ8M3B8_9TREE</name>
<dbReference type="AlphaFoldDB" id="A0AAJ8M3B8"/>
<dbReference type="InterPro" id="IPR016712">
    <property type="entry name" value="Rbsml_bS1m-like"/>
</dbReference>
<protein>
    <submittedName>
        <fullName evidence="2">Uncharacterized protein</fullName>
    </submittedName>
</protein>
<reference evidence="2" key="3">
    <citation type="submission" date="2024-01" db="EMBL/GenBank/DDBJ databases">
        <authorList>
            <person name="Coelho M.A."/>
            <person name="David-Palma M."/>
            <person name="Shea T."/>
            <person name="Sun S."/>
            <person name="Cuomo C.A."/>
            <person name="Heitman J."/>
        </authorList>
    </citation>
    <scope>NUCLEOTIDE SEQUENCE</scope>
    <source>
        <strain evidence="2">CBS 7841</strain>
    </source>
</reference>
<keyword evidence="3" id="KW-1185">Reference proteome</keyword>
<dbReference type="EMBL" id="CP143789">
    <property type="protein sequence ID" value="WVN89552.1"/>
    <property type="molecule type" value="Genomic_DNA"/>
</dbReference>
<reference evidence="2" key="2">
    <citation type="journal article" date="2022" name="Elife">
        <title>Obligate sexual reproduction of a homothallic fungus closely related to the Cryptococcus pathogenic species complex.</title>
        <authorList>
            <person name="Passer A.R."/>
            <person name="Clancey S.A."/>
            <person name="Shea T."/>
            <person name="David-Palma M."/>
            <person name="Averette A.F."/>
            <person name="Boekhout T."/>
            <person name="Porcel B.M."/>
            <person name="Nowrousian M."/>
            <person name="Cuomo C.A."/>
            <person name="Sun S."/>
            <person name="Heitman J."/>
            <person name="Coelho M.A."/>
        </authorList>
    </citation>
    <scope>NUCLEOTIDE SEQUENCE</scope>
    <source>
        <strain evidence="2">CBS 7841</strain>
    </source>
</reference>
<dbReference type="PANTHER" id="PTHR28058">
    <property type="entry name" value="37S RIBOSOMAL PROTEIN MRP51, MITOCHONDRIAL"/>
    <property type="match status" value="1"/>
</dbReference>
<dbReference type="Proteomes" id="UP000094043">
    <property type="component" value="Chromosome 6"/>
</dbReference>
<evidence type="ECO:0000313" key="2">
    <source>
        <dbReference type="EMBL" id="WVN89552.1"/>
    </source>
</evidence>
<sequence length="467" mass="52522">MLLPSQTLLTENNPKQFACCIFPSALICPLAFFMSSPFPQLLRKANIATYDPLITRIYTTTPSSLSRHADWGLKFSIPRSKGPRYIKFSALDSGPGFDCDWRSAEREARFIQAWGSGKVNWELDGEKTEFRTQFNDFRNGRHDDEMVEPIVKQEEWVRDVESMSEKEFEKYLEELRAEGKRYLRQGLQLPESSESTIVHPEDRSLVHLSIAGHLTESLIPTLQVSLQSSHRSSVNSTQIYSNPHKLQGLTYAQPPDTSNDYNQSTSLPARAINSVNRHEDAWERGSLAGAATGSNQPWVVSVGGLTGKTNKANVDSRSYLSNGDIHGVDFSRQDEKSGTYRVKVTGARLKSGPTVLALAESGAGRRWNGRRRVNGASMPSALDKFTFELNVAPITEELEVGSPEWITKEPAVYPITFGGPKHERDGKDRQRLNEQQLDGRQRVKQGREDSVIKVKALLDRFKKSRQH</sequence>
<organism evidence="2 3">
    <name type="scientific">Cryptococcus depauperatus CBS 7841</name>
    <dbReference type="NCBI Taxonomy" id="1295531"/>
    <lineage>
        <taxon>Eukaryota</taxon>
        <taxon>Fungi</taxon>
        <taxon>Dikarya</taxon>
        <taxon>Basidiomycota</taxon>
        <taxon>Agaricomycotina</taxon>
        <taxon>Tremellomycetes</taxon>
        <taxon>Tremellales</taxon>
        <taxon>Cryptococcaceae</taxon>
        <taxon>Cryptococcus</taxon>
    </lineage>
</organism>
<reference evidence="2" key="1">
    <citation type="submission" date="2016-06" db="EMBL/GenBank/DDBJ databases">
        <authorList>
            <person name="Cuomo C."/>
            <person name="Litvintseva A."/>
            <person name="Heitman J."/>
            <person name="Chen Y."/>
            <person name="Sun S."/>
            <person name="Springer D."/>
            <person name="Dromer F."/>
            <person name="Young S."/>
            <person name="Zeng Q."/>
            <person name="Chapman S."/>
            <person name="Gujja S."/>
            <person name="Saif S."/>
            <person name="Birren B."/>
        </authorList>
    </citation>
    <scope>NUCLEOTIDE SEQUENCE</scope>
    <source>
        <strain evidence="2">CBS 7841</strain>
    </source>
</reference>
<dbReference type="RefSeq" id="XP_066070252.1">
    <property type="nucleotide sequence ID" value="XM_066214155.1"/>
</dbReference>
<feature type="compositionally biased region" description="Basic and acidic residues" evidence="1">
    <location>
        <begin position="420"/>
        <end position="447"/>
    </location>
</feature>
<evidence type="ECO:0000256" key="1">
    <source>
        <dbReference type="SAM" id="MobiDB-lite"/>
    </source>
</evidence>
<dbReference type="KEGG" id="cdep:91088987"/>
<proteinExistence type="predicted"/>
<dbReference type="PANTHER" id="PTHR28058:SF1">
    <property type="entry name" value="SMALL RIBOSOMAL SUBUNIT PROTEIN BS1M"/>
    <property type="match status" value="1"/>
</dbReference>
<accession>A0AAJ8M3B8</accession>